<name>A0A0P9PQ11_9PSED</name>
<dbReference type="Pfam" id="PF07690">
    <property type="entry name" value="MFS_1"/>
    <property type="match status" value="1"/>
</dbReference>
<comment type="caution">
    <text evidence="8">The sequence shown here is derived from an EMBL/GenBank/DDBJ whole genome shotgun (WGS) entry which is preliminary data.</text>
</comment>
<keyword evidence="4 6" id="KW-1133">Transmembrane helix</keyword>
<sequence>METFFMALSNRPESIYTADGHSLPNSDNRDLGSNWQVRFWMIFSGQTLSLIGSGLTQFVLLWWITDTTGSLAALATAGVVALLPQALISPLGGIFADRYSRRVLMIATDMISTLCMSILIVLFLTERVELWHVYWMMFVRSAMQAFQTPAASASVAMLVPRSFLPRAAGLSQSMQGITLVAAAPLGALAISMIPLGWALSIDVVTALLGCLPLLRYRIPQAFNSNRTGLSTLRSEFGDGLHLIWSHPGLRRLYALMGAVVLVIMPSFTLVPLLVKEHFGGGAPHVAFIDAMAGAGMLIGGVVVALFAPRQPVTWILWGFATSCFSLALTGLMPTERFNIAVVCWMVSGMSFILGDAPMTALLQSSIPNHLQGRGLSLLSMVMGLAAPLGLVLTTPLGELIGVRWLFVVTGVLGGLICLMGFFSTAVRRLEDNTHY</sequence>
<keyword evidence="2" id="KW-1003">Cell membrane</keyword>
<dbReference type="RefSeq" id="WP_055009289.1">
    <property type="nucleotide sequence ID" value="NZ_LJPW01000085.1"/>
</dbReference>
<dbReference type="PANTHER" id="PTHR23513">
    <property type="entry name" value="INTEGRAL MEMBRANE EFFLUX PROTEIN-RELATED"/>
    <property type="match status" value="1"/>
</dbReference>
<organism evidence="8 9">
    <name type="scientific">Pseudomonas caricapapayae</name>
    <dbReference type="NCBI Taxonomy" id="46678"/>
    <lineage>
        <taxon>Bacteria</taxon>
        <taxon>Pseudomonadati</taxon>
        <taxon>Pseudomonadota</taxon>
        <taxon>Gammaproteobacteria</taxon>
        <taxon>Pseudomonadales</taxon>
        <taxon>Pseudomonadaceae</taxon>
        <taxon>Pseudomonas</taxon>
    </lineage>
</organism>
<accession>A0A0P9PQ11</accession>
<dbReference type="GO" id="GO:0005886">
    <property type="term" value="C:plasma membrane"/>
    <property type="evidence" value="ECO:0007669"/>
    <property type="project" value="UniProtKB-SubCell"/>
</dbReference>
<dbReference type="Gene3D" id="1.20.1250.20">
    <property type="entry name" value="MFS general substrate transporter like domains"/>
    <property type="match status" value="1"/>
</dbReference>
<keyword evidence="3 6" id="KW-0812">Transmembrane</keyword>
<dbReference type="AlphaFoldDB" id="A0A0P9PQ11"/>
<dbReference type="Proteomes" id="UP000278587">
    <property type="component" value="Unassembled WGS sequence"/>
</dbReference>
<evidence type="ECO:0000256" key="4">
    <source>
        <dbReference type="ARBA" id="ARBA00022989"/>
    </source>
</evidence>
<evidence type="ECO:0000313" key="8">
    <source>
        <dbReference type="EMBL" id="RMV66987.1"/>
    </source>
</evidence>
<gene>
    <name evidence="8" type="ORF">ALP05_03733</name>
    <name evidence="7" type="ORF">ALQ84_00313</name>
</gene>
<dbReference type="Proteomes" id="UP000269872">
    <property type="component" value="Unassembled WGS sequence"/>
</dbReference>
<evidence type="ECO:0000313" key="7">
    <source>
        <dbReference type="EMBL" id="RMM11999.1"/>
    </source>
</evidence>
<feature type="transmembrane region" description="Helical" evidence="6">
    <location>
        <begin position="71"/>
        <end position="96"/>
    </location>
</feature>
<protein>
    <submittedName>
        <fullName evidence="8">Macrolide efflux protein</fullName>
    </submittedName>
</protein>
<reference evidence="9 10" key="1">
    <citation type="submission" date="2018-08" db="EMBL/GenBank/DDBJ databases">
        <title>Recombination of ecologically and evolutionarily significant loci maintains genetic cohesion in the Pseudomonas syringae species complex.</title>
        <authorList>
            <person name="Dillon M."/>
            <person name="Thakur S."/>
            <person name="Almeida R.N.D."/>
            <person name="Weir B.S."/>
            <person name="Guttman D.S."/>
        </authorList>
    </citation>
    <scope>NUCLEOTIDE SEQUENCE [LARGE SCALE GENOMIC DNA]</scope>
    <source>
        <strain evidence="7 10">ICMP 4086</strain>
        <strain evidence="8 9">ICMP 7496</strain>
    </source>
</reference>
<keyword evidence="5 6" id="KW-0472">Membrane</keyword>
<dbReference type="CDD" id="cd06173">
    <property type="entry name" value="MFS_MefA_like"/>
    <property type="match status" value="1"/>
</dbReference>
<dbReference type="GO" id="GO:0022857">
    <property type="term" value="F:transmembrane transporter activity"/>
    <property type="evidence" value="ECO:0007669"/>
    <property type="project" value="InterPro"/>
</dbReference>
<feature type="transmembrane region" description="Helical" evidence="6">
    <location>
        <begin position="374"/>
        <end position="392"/>
    </location>
</feature>
<dbReference type="SUPFAM" id="SSF103473">
    <property type="entry name" value="MFS general substrate transporter"/>
    <property type="match status" value="1"/>
</dbReference>
<dbReference type="InterPro" id="IPR036259">
    <property type="entry name" value="MFS_trans_sf"/>
</dbReference>
<proteinExistence type="predicted"/>
<evidence type="ECO:0000256" key="2">
    <source>
        <dbReference type="ARBA" id="ARBA00022475"/>
    </source>
</evidence>
<feature type="transmembrane region" description="Helical" evidence="6">
    <location>
        <begin position="176"/>
        <end position="193"/>
    </location>
</feature>
<feature type="transmembrane region" description="Helical" evidence="6">
    <location>
        <begin position="339"/>
        <end position="362"/>
    </location>
</feature>
<feature type="transmembrane region" description="Helical" evidence="6">
    <location>
        <begin position="404"/>
        <end position="426"/>
    </location>
</feature>
<feature type="transmembrane region" description="Helical" evidence="6">
    <location>
        <begin position="314"/>
        <end position="333"/>
    </location>
</feature>
<evidence type="ECO:0000256" key="3">
    <source>
        <dbReference type="ARBA" id="ARBA00022692"/>
    </source>
</evidence>
<feature type="transmembrane region" description="Helical" evidence="6">
    <location>
        <begin position="286"/>
        <end position="307"/>
    </location>
</feature>
<dbReference type="PANTHER" id="PTHR23513:SF6">
    <property type="entry name" value="MAJOR FACILITATOR SUPERFAMILY ASSOCIATED DOMAIN-CONTAINING PROTEIN"/>
    <property type="match status" value="1"/>
</dbReference>
<feature type="transmembrane region" description="Helical" evidence="6">
    <location>
        <begin position="39"/>
        <end position="65"/>
    </location>
</feature>
<evidence type="ECO:0000256" key="5">
    <source>
        <dbReference type="ARBA" id="ARBA00023136"/>
    </source>
</evidence>
<evidence type="ECO:0000256" key="6">
    <source>
        <dbReference type="SAM" id="Phobius"/>
    </source>
</evidence>
<feature type="transmembrane region" description="Helical" evidence="6">
    <location>
        <begin position="252"/>
        <end position="274"/>
    </location>
</feature>
<comment type="subcellular location">
    <subcellularLocation>
        <location evidence="1">Cell membrane</location>
        <topology evidence="1">Multi-pass membrane protein</topology>
    </subcellularLocation>
</comment>
<evidence type="ECO:0000313" key="10">
    <source>
        <dbReference type="Proteomes" id="UP000278587"/>
    </source>
</evidence>
<dbReference type="EMBL" id="RBUY01000245">
    <property type="protein sequence ID" value="RMV66987.1"/>
    <property type="molecule type" value="Genomic_DNA"/>
</dbReference>
<evidence type="ECO:0000313" key="9">
    <source>
        <dbReference type="Proteomes" id="UP000269872"/>
    </source>
</evidence>
<dbReference type="InterPro" id="IPR011701">
    <property type="entry name" value="MFS"/>
</dbReference>
<feature type="transmembrane region" description="Helical" evidence="6">
    <location>
        <begin position="145"/>
        <end position="164"/>
    </location>
</feature>
<feature type="transmembrane region" description="Helical" evidence="6">
    <location>
        <begin position="103"/>
        <end position="125"/>
    </location>
</feature>
<dbReference type="EMBL" id="RBOC01000055">
    <property type="protein sequence ID" value="RMM11999.1"/>
    <property type="molecule type" value="Genomic_DNA"/>
</dbReference>
<evidence type="ECO:0000256" key="1">
    <source>
        <dbReference type="ARBA" id="ARBA00004651"/>
    </source>
</evidence>